<name>M0LGK3_HALJT</name>
<dbReference type="AlphaFoldDB" id="M0LGK3"/>
<evidence type="ECO:0000313" key="2">
    <source>
        <dbReference type="Proteomes" id="UP000011524"/>
    </source>
</evidence>
<organism evidence="1 2">
    <name type="scientific">Haloarcula japonica (strain ATCC 49778 / DSM 6131 / JCM 7785 / NBRC 101032 / NCIMB 13157 / TR-1)</name>
    <dbReference type="NCBI Taxonomy" id="1227453"/>
    <lineage>
        <taxon>Archaea</taxon>
        <taxon>Methanobacteriati</taxon>
        <taxon>Methanobacteriota</taxon>
        <taxon>Stenosarchaea group</taxon>
        <taxon>Halobacteria</taxon>
        <taxon>Halobacteriales</taxon>
        <taxon>Haloarculaceae</taxon>
        <taxon>Haloarcula</taxon>
    </lineage>
</organism>
<proteinExistence type="predicted"/>
<accession>M0LGK3</accession>
<dbReference type="eggNOG" id="arCOG02756">
    <property type="taxonomic scope" value="Archaea"/>
</dbReference>
<sequence>MTTNRLKITYGQREKTQRAVRERLRRADAGEEFDEQEPAFILNFEELDDVERLMRRLNLQLLDVTASERPEIFVRRLDSSNAIIKRFTGISRNSKRSVSLSSQQTAIANARSSVRGPEAIDLSIPLQSTPTHQTLLLQGTSA</sequence>
<dbReference type="STRING" id="1227453.C444_06031"/>
<dbReference type="RefSeq" id="WP_004591582.1">
    <property type="nucleotide sequence ID" value="NZ_AOLY01000009.1"/>
</dbReference>
<gene>
    <name evidence="1" type="ORF">C444_06031</name>
</gene>
<keyword evidence="2" id="KW-1185">Reference proteome</keyword>
<comment type="caution">
    <text evidence="1">The sequence shown here is derived from an EMBL/GenBank/DDBJ whole genome shotgun (WGS) entry which is preliminary data.</text>
</comment>
<reference evidence="1 2" key="1">
    <citation type="journal article" date="2014" name="PLoS Genet.">
        <title>Phylogenetically driven sequencing of extremely halophilic archaea reveals strategies for static and dynamic osmo-response.</title>
        <authorList>
            <person name="Becker E.A."/>
            <person name="Seitzer P.M."/>
            <person name="Tritt A."/>
            <person name="Larsen D."/>
            <person name="Krusor M."/>
            <person name="Yao A.I."/>
            <person name="Wu D."/>
            <person name="Madern D."/>
            <person name="Eisen J.A."/>
            <person name="Darling A.E."/>
            <person name="Facciotti M.T."/>
        </authorList>
    </citation>
    <scope>NUCLEOTIDE SEQUENCE [LARGE SCALE GENOMIC DNA]</scope>
    <source>
        <strain evidence="2">ATCC 49778 / DSM 6131 / JCM 7785 / NBRC 101032 / NCIMB 13157 / TR-1</strain>
    </source>
</reference>
<dbReference type="EMBL" id="AOLY01000009">
    <property type="protein sequence ID" value="EMA32757.1"/>
    <property type="molecule type" value="Genomic_DNA"/>
</dbReference>
<dbReference type="Proteomes" id="UP000011524">
    <property type="component" value="Unassembled WGS sequence"/>
</dbReference>
<evidence type="ECO:0000313" key="1">
    <source>
        <dbReference type="EMBL" id="EMA32757.1"/>
    </source>
</evidence>
<protein>
    <submittedName>
        <fullName evidence="1">Uncharacterized protein</fullName>
    </submittedName>
</protein>